<dbReference type="InterPro" id="IPR050266">
    <property type="entry name" value="AB_hydrolase_sf"/>
</dbReference>
<feature type="domain" description="AB hydrolase-1" evidence="2">
    <location>
        <begin position="46"/>
        <end position="293"/>
    </location>
</feature>
<evidence type="ECO:0000313" key="4">
    <source>
        <dbReference type="Proteomes" id="UP000182466"/>
    </source>
</evidence>
<sequence length="303" mass="32481">MTITSNIAWSLAAAGLALITTCLHAETLDIDGRAVDVRIEGEGAPVIFVHGALSDLRVWDGVIDALAEKVPDRRLVSYTQRHFGPGDAPIGLPKDFNRDTHVSDLIRLTETVGNGTPAILVTWSYGGEIGLHAVMRRPELFGAAIHYEPILFPLLSELPGGKRAMQEKVRTVFAPAVGLAKQGDLNGAAMRFMEGAFLMPEGSAADAPLPWPTIWQDNSKTIPAYGAMAPLPVTCEDLGAITAPAVILEGSESHIDTVMMADRVSECLDNALTINVPGANHGIPMRAPEQFADMVTYVLNLLR</sequence>
<reference evidence="3 4" key="1">
    <citation type="submission" date="2016-10" db="EMBL/GenBank/DDBJ databases">
        <authorList>
            <person name="de Groot N.N."/>
        </authorList>
    </citation>
    <scope>NUCLEOTIDE SEQUENCE [LARGE SCALE GENOMIC DNA]</scope>
    <source>
        <strain evidence="3 4">CGMCC 1.10959</strain>
    </source>
</reference>
<dbReference type="RefSeq" id="WP_161631352.1">
    <property type="nucleotide sequence ID" value="NZ_FPAW01000044.1"/>
</dbReference>
<dbReference type="InterPro" id="IPR000073">
    <property type="entry name" value="AB_hydrolase_1"/>
</dbReference>
<feature type="signal peptide" evidence="1">
    <location>
        <begin position="1"/>
        <end position="25"/>
    </location>
</feature>
<dbReference type="EMBL" id="FPAW01000044">
    <property type="protein sequence ID" value="SFU19005.1"/>
    <property type="molecule type" value="Genomic_DNA"/>
</dbReference>
<protein>
    <submittedName>
        <fullName evidence="3">Pimeloyl-ACP methyl ester carboxylesterase</fullName>
    </submittedName>
</protein>
<gene>
    <name evidence="3" type="ORF">SAMN05216236_14437</name>
</gene>
<keyword evidence="1" id="KW-0732">Signal</keyword>
<evidence type="ECO:0000313" key="3">
    <source>
        <dbReference type="EMBL" id="SFU19005.1"/>
    </source>
</evidence>
<organism evidence="3 4">
    <name type="scientific">Sedimentitalea nanhaiensis</name>
    <dbReference type="NCBI Taxonomy" id="999627"/>
    <lineage>
        <taxon>Bacteria</taxon>
        <taxon>Pseudomonadati</taxon>
        <taxon>Pseudomonadota</taxon>
        <taxon>Alphaproteobacteria</taxon>
        <taxon>Rhodobacterales</taxon>
        <taxon>Paracoccaceae</taxon>
        <taxon>Sedimentitalea</taxon>
    </lineage>
</organism>
<keyword evidence="4" id="KW-1185">Reference proteome</keyword>
<dbReference type="Gene3D" id="3.40.50.1820">
    <property type="entry name" value="alpha/beta hydrolase"/>
    <property type="match status" value="1"/>
</dbReference>
<feature type="chain" id="PRO_5010304301" evidence="1">
    <location>
        <begin position="26"/>
        <end position="303"/>
    </location>
</feature>
<proteinExistence type="predicted"/>
<evidence type="ECO:0000256" key="1">
    <source>
        <dbReference type="SAM" id="SignalP"/>
    </source>
</evidence>
<dbReference type="AlphaFoldDB" id="A0A1I7E516"/>
<dbReference type="SUPFAM" id="SSF53474">
    <property type="entry name" value="alpha/beta-Hydrolases"/>
    <property type="match status" value="1"/>
</dbReference>
<accession>A0A1I7E516</accession>
<dbReference type="PANTHER" id="PTHR43798">
    <property type="entry name" value="MONOACYLGLYCEROL LIPASE"/>
    <property type="match status" value="1"/>
</dbReference>
<dbReference type="Pfam" id="PF12697">
    <property type="entry name" value="Abhydrolase_6"/>
    <property type="match status" value="1"/>
</dbReference>
<name>A0A1I7E516_9RHOB</name>
<evidence type="ECO:0000259" key="2">
    <source>
        <dbReference type="Pfam" id="PF12697"/>
    </source>
</evidence>
<dbReference type="InterPro" id="IPR029058">
    <property type="entry name" value="AB_hydrolase_fold"/>
</dbReference>
<dbReference type="Proteomes" id="UP000182466">
    <property type="component" value="Unassembled WGS sequence"/>
</dbReference>
<dbReference type="STRING" id="999627.SAMN05216236_14437"/>